<sequence>MRLRKSSKWLLLLALVAFASVLHDFPSADAAKKGKKKGETSSLHQSSSRHKYSRTKGKKYSSNSSSSSASASVELGDKVSGVNVNGSGGGGASSSLKQGSSATNYSKVFKKGPLKSSSSSNSSGSGSYHVSKKGSSSSKSKSKSSSKLTIITPSPVTTTSTTTTPEPMTVRTTPTTERLTTTRRITSPKTGKSRTKLSFGLGHESGIHSSSWVGIGANGAGITVGDLGGLSSSASTYFAGGNKDYRPLERGGLYADGLDLDFAKVYPEEVTEIPMVTTNTNGFNPVGVVGTINHDQPTHNYETLMMTGRVDELEKKARDHY</sequence>
<feature type="signal peptide" evidence="2">
    <location>
        <begin position="1"/>
        <end position="30"/>
    </location>
</feature>
<protein>
    <submittedName>
        <fullName evidence="3">Uncharacterized protein</fullName>
    </submittedName>
</protein>
<keyword evidence="4" id="KW-1185">Reference proteome</keyword>
<dbReference type="Proteomes" id="UP001642540">
    <property type="component" value="Unassembled WGS sequence"/>
</dbReference>
<feature type="compositionally biased region" description="Basic residues" evidence="1">
    <location>
        <begin position="47"/>
        <end position="59"/>
    </location>
</feature>
<evidence type="ECO:0000256" key="1">
    <source>
        <dbReference type="SAM" id="MobiDB-lite"/>
    </source>
</evidence>
<feature type="region of interest" description="Disordered" evidence="1">
    <location>
        <begin position="29"/>
        <end position="72"/>
    </location>
</feature>
<comment type="caution">
    <text evidence="3">The sequence shown here is derived from an EMBL/GenBank/DDBJ whole genome shotgun (WGS) entry which is preliminary data.</text>
</comment>
<feature type="compositionally biased region" description="Low complexity" evidence="1">
    <location>
        <begin position="114"/>
        <end position="185"/>
    </location>
</feature>
<reference evidence="3 4" key="1">
    <citation type="submission" date="2024-08" db="EMBL/GenBank/DDBJ databases">
        <authorList>
            <person name="Cucini C."/>
            <person name="Frati F."/>
        </authorList>
    </citation>
    <scope>NUCLEOTIDE SEQUENCE [LARGE SCALE GENOMIC DNA]</scope>
</reference>
<feature type="region of interest" description="Disordered" evidence="1">
    <location>
        <begin position="82"/>
        <end position="101"/>
    </location>
</feature>
<evidence type="ECO:0000313" key="3">
    <source>
        <dbReference type="EMBL" id="CAL8125643.1"/>
    </source>
</evidence>
<evidence type="ECO:0000313" key="4">
    <source>
        <dbReference type="Proteomes" id="UP001642540"/>
    </source>
</evidence>
<feature type="chain" id="PRO_5045276261" evidence="2">
    <location>
        <begin position="31"/>
        <end position="321"/>
    </location>
</feature>
<organism evidence="3 4">
    <name type="scientific">Orchesella dallaii</name>
    <dbReference type="NCBI Taxonomy" id="48710"/>
    <lineage>
        <taxon>Eukaryota</taxon>
        <taxon>Metazoa</taxon>
        <taxon>Ecdysozoa</taxon>
        <taxon>Arthropoda</taxon>
        <taxon>Hexapoda</taxon>
        <taxon>Collembola</taxon>
        <taxon>Entomobryomorpha</taxon>
        <taxon>Entomobryoidea</taxon>
        <taxon>Orchesellidae</taxon>
        <taxon>Orchesellinae</taxon>
        <taxon>Orchesella</taxon>
    </lineage>
</organism>
<proteinExistence type="predicted"/>
<keyword evidence="2" id="KW-0732">Signal</keyword>
<feature type="region of interest" description="Disordered" evidence="1">
    <location>
        <begin position="111"/>
        <end position="197"/>
    </location>
</feature>
<name>A0ABP1RC19_9HEXA</name>
<dbReference type="EMBL" id="CAXLJM020000069">
    <property type="protein sequence ID" value="CAL8125643.1"/>
    <property type="molecule type" value="Genomic_DNA"/>
</dbReference>
<accession>A0ABP1RC19</accession>
<gene>
    <name evidence="3" type="ORF">ODALV1_LOCUS21058</name>
</gene>
<evidence type="ECO:0000256" key="2">
    <source>
        <dbReference type="SAM" id="SignalP"/>
    </source>
</evidence>
<feature type="compositionally biased region" description="Low complexity" evidence="1">
    <location>
        <begin position="61"/>
        <end position="72"/>
    </location>
</feature>